<keyword evidence="2 4" id="KW-0575">Peroxidase</keyword>
<dbReference type="PIRSF" id="PIRSF000303">
    <property type="entry name" value="Glutathion_perox"/>
    <property type="match status" value="1"/>
</dbReference>
<dbReference type="GO" id="GO:0034599">
    <property type="term" value="P:cellular response to oxidative stress"/>
    <property type="evidence" value="ECO:0007669"/>
    <property type="project" value="TreeGrafter"/>
</dbReference>
<dbReference type="SUPFAM" id="SSF52833">
    <property type="entry name" value="Thioredoxin-like"/>
    <property type="match status" value="1"/>
</dbReference>
<evidence type="ECO:0000313" key="6">
    <source>
        <dbReference type="Proteomes" id="UP000235584"/>
    </source>
</evidence>
<dbReference type="InterPro" id="IPR000889">
    <property type="entry name" value="Glutathione_peroxidase"/>
</dbReference>
<gene>
    <name evidence="5" type="ORF">C0V70_09000</name>
</gene>
<accession>A0A2K9NRW0</accession>
<evidence type="ECO:0000313" key="5">
    <source>
        <dbReference type="EMBL" id="AUN98238.1"/>
    </source>
</evidence>
<evidence type="ECO:0000256" key="2">
    <source>
        <dbReference type="ARBA" id="ARBA00022559"/>
    </source>
</evidence>
<dbReference type="PANTHER" id="PTHR11592">
    <property type="entry name" value="GLUTATHIONE PEROXIDASE"/>
    <property type="match status" value="1"/>
</dbReference>
<dbReference type="Proteomes" id="UP000235584">
    <property type="component" value="Chromosome"/>
</dbReference>
<evidence type="ECO:0000256" key="4">
    <source>
        <dbReference type="RuleBase" id="RU000499"/>
    </source>
</evidence>
<sequence length="182" mass="19897">MDSKISQIEFKMADGKTTTLSAFDAKAIMVVNVASKCGLTPQYEGLETLYEKYKDKGFLVVGFPANEFAGQEPGTDEEIQKFCASSFGVKFPVAAKLVVKGEGQHPLFELLTEEKPVATMKVGGTLEAKLREHGLLNGKPGDIMWNFEKFLLDKKGNVVNRFAPDITPDDPAIAHAIESVLK</sequence>
<dbReference type="OrthoDB" id="5292849at2"/>
<keyword evidence="6" id="KW-1185">Reference proteome</keyword>
<dbReference type="PANTHER" id="PTHR11592:SF40">
    <property type="entry name" value="THIOREDOXIN_GLUTATHIONE PEROXIDASE BTUE"/>
    <property type="match status" value="1"/>
</dbReference>
<dbReference type="Gene3D" id="3.40.30.10">
    <property type="entry name" value="Glutaredoxin"/>
    <property type="match status" value="1"/>
</dbReference>
<evidence type="ECO:0000256" key="1">
    <source>
        <dbReference type="ARBA" id="ARBA00006926"/>
    </source>
</evidence>
<dbReference type="Pfam" id="PF00255">
    <property type="entry name" value="GSHPx"/>
    <property type="match status" value="1"/>
</dbReference>
<dbReference type="InterPro" id="IPR036249">
    <property type="entry name" value="Thioredoxin-like_sf"/>
</dbReference>
<dbReference type="KEGG" id="bsto:C0V70_09000"/>
<dbReference type="EMBL" id="CP025704">
    <property type="protein sequence ID" value="AUN98238.1"/>
    <property type="molecule type" value="Genomic_DNA"/>
</dbReference>
<dbReference type="GO" id="GO:0004601">
    <property type="term" value="F:peroxidase activity"/>
    <property type="evidence" value="ECO:0007669"/>
    <property type="project" value="UniProtKB-KW"/>
</dbReference>
<reference evidence="5 6" key="1">
    <citation type="submission" date="2018-01" db="EMBL/GenBank/DDBJ databases">
        <title>Complete genome sequence of Bacteriovorax stolpii DSM12778.</title>
        <authorList>
            <person name="Tang B."/>
            <person name="Chang J."/>
        </authorList>
    </citation>
    <scope>NUCLEOTIDE SEQUENCE [LARGE SCALE GENOMIC DNA]</scope>
    <source>
        <strain evidence="5 6">DSM 12778</strain>
    </source>
</reference>
<dbReference type="CDD" id="cd00340">
    <property type="entry name" value="GSH_Peroxidase"/>
    <property type="match status" value="1"/>
</dbReference>
<comment type="similarity">
    <text evidence="1 4">Belongs to the glutathione peroxidase family.</text>
</comment>
<name>A0A2K9NRW0_BACTC</name>
<dbReference type="FunFam" id="3.40.30.10:FF:000010">
    <property type="entry name" value="Glutathione peroxidase"/>
    <property type="match status" value="1"/>
</dbReference>
<dbReference type="PROSITE" id="PS51355">
    <property type="entry name" value="GLUTATHIONE_PEROXID_3"/>
    <property type="match status" value="1"/>
</dbReference>
<keyword evidence="3 4" id="KW-0560">Oxidoreductase</keyword>
<dbReference type="RefSeq" id="WP_102243529.1">
    <property type="nucleotide sequence ID" value="NZ_CP025704.1"/>
</dbReference>
<evidence type="ECO:0000256" key="3">
    <source>
        <dbReference type="ARBA" id="ARBA00023002"/>
    </source>
</evidence>
<protein>
    <recommendedName>
        <fullName evidence="4">Glutathione peroxidase</fullName>
    </recommendedName>
</protein>
<dbReference type="AlphaFoldDB" id="A0A2K9NRW0"/>
<organism evidence="5 6">
    <name type="scientific">Bacteriovorax stolpii</name>
    <name type="common">Bdellovibrio stolpii</name>
    <dbReference type="NCBI Taxonomy" id="960"/>
    <lineage>
        <taxon>Bacteria</taxon>
        <taxon>Pseudomonadati</taxon>
        <taxon>Bdellovibrionota</taxon>
        <taxon>Bacteriovoracia</taxon>
        <taxon>Bacteriovoracales</taxon>
        <taxon>Bacteriovoracaceae</taxon>
        <taxon>Bacteriovorax</taxon>
    </lineage>
</organism>
<proteinExistence type="inferred from homology"/>
<dbReference type="PRINTS" id="PR01011">
    <property type="entry name" value="GLUTPROXDASE"/>
</dbReference>